<evidence type="ECO:0000256" key="1">
    <source>
        <dbReference type="SAM" id="MobiDB-lite"/>
    </source>
</evidence>
<sequence length="192" mass="22754">MLIFEKKLISHYTIFSGGLWCMLGEGCPRPQEIVRQYAEKSNASLSGLNENSHPHHHPHHRQFSGSNDHLSSSRNPFRTISNHFVGCGSPYCYHHPHSHPHHHLYEHQHNGVIPLKHEHDRCRICFQLFMNHGSLHQRSRSRRLSSPANLKLREWFNTINHKWARIKRQVILYHHRQQPLINEDNYDTNGRR</sequence>
<feature type="compositionally biased region" description="Polar residues" evidence="1">
    <location>
        <begin position="63"/>
        <end position="72"/>
    </location>
</feature>
<dbReference type="Proteomes" id="UP000616769">
    <property type="component" value="Unassembled WGS sequence"/>
</dbReference>
<dbReference type="OrthoDB" id="6499056at2759"/>
<evidence type="ECO:0000313" key="2">
    <source>
        <dbReference type="EMBL" id="KPM04883.1"/>
    </source>
</evidence>
<dbReference type="AlphaFoldDB" id="A0A132A1S8"/>
<dbReference type="EMBL" id="JXLN01010012">
    <property type="protein sequence ID" value="KPM04883.1"/>
    <property type="molecule type" value="Genomic_DNA"/>
</dbReference>
<comment type="caution">
    <text evidence="2">The sequence shown here is derived from an EMBL/GenBank/DDBJ whole genome shotgun (WGS) entry which is preliminary data.</text>
</comment>
<protein>
    <submittedName>
        <fullName evidence="2">Uncharacterized protein</fullName>
    </submittedName>
</protein>
<accession>A0A132A1S8</accession>
<dbReference type="VEuPathDB" id="VectorBase:SSCA007371"/>
<feature type="region of interest" description="Disordered" evidence="1">
    <location>
        <begin position="45"/>
        <end position="72"/>
    </location>
</feature>
<reference evidence="2 3" key="1">
    <citation type="journal article" date="2015" name="Parasit. Vectors">
        <title>Draft genome of the scabies mite.</title>
        <authorList>
            <person name="Rider S.D.Jr."/>
            <person name="Morgan M.S."/>
            <person name="Arlian L.G."/>
        </authorList>
    </citation>
    <scope>NUCLEOTIDE SEQUENCE [LARGE SCALE GENOMIC DNA]</scope>
    <source>
        <strain evidence="2">Arlian Lab</strain>
    </source>
</reference>
<organism evidence="2 3">
    <name type="scientific">Sarcoptes scabiei</name>
    <name type="common">Itch mite</name>
    <name type="synonym">Acarus scabiei</name>
    <dbReference type="NCBI Taxonomy" id="52283"/>
    <lineage>
        <taxon>Eukaryota</taxon>
        <taxon>Metazoa</taxon>
        <taxon>Ecdysozoa</taxon>
        <taxon>Arthropoda</taxon>
        <taxon>Chelicerata</taxon>
        <taxon>Arachnida</taxon>
        <taxon>Acari</taxon>
        <taxon>Acariformes</taxon>
        <taxon>Sarcoptiformes</taxon>
        <taxon>Astigmata</taxon>
        <taxon>Psoroptidia</taxon>
        <taxon>Sarcoptoidea</taxon>
        <taxon>Sarcoptidae</taxon>
        <taxon>Sarcoptinae</taxon>
        <taxon>Sarcoptes</taxon>
    </lineage>
</organism>
<gene>
    <name evidence="2" type="ORF">QR98_0033370</name>
</gene>
<evidence type="ECO:0000313" key="3">
    <source>
        <dbReference type="Proteomes" id="UP000616769"/>
    </source>
</evidence>
<name>A0A132A1S8_SARSC</name>
<proteinExistence type="predicted"/>